<evidence type="ECO:0000313" key="2">
    <source>
        <dbReference type="Proteomes" id="UP000422108"/>
    </source>
</evidence>
<sequence>MTLYTIGYEGLDERQFIAHLTRHGVNVVADVRKLPLSRKKGFSKTALKEMLKQDNIEYLNFRDLGAPKKLRDELYQTWNYDRFFEKYLKCIEDKQDILEAIHGLINSGKKISLLCYERNPEQCHRKVVAEQIKKLDGNGLEIKHIRSGKTEPAVSCRQ</sequence>
<name>A0A5K8AB87_9BACT</name>
<dbReference type="PANTHER" id="PTHR39337">
    <property type="entry name" value="BLR5642 PROTEIN"/>
    <property type="match status" value="1"/>
</dbReference>
<dbReference type="InterPro" id="IPR007438">
    <property type="entry name" value="DUF488"/>
</dbReference>
<dbReference type="RefSeq" id="WP_155310918.1">
    <property type="nucleotide sequence ID" value="NZ_AP021879.1"/>
</dbReference>
<dbReference type="Proteomes" id="UP000422108">
    <property type="component" value="Chromosome"/>
</dbReference>
<protein>
    <recommendedName>
        <fullName evidence="3">DUF488 domain-containing protein</fullName>
    </recommendedName>
</protein>
<evidence type="ECO:0008006" key="3">
    <source>
        <dbReference type="Google" id="ProtNLM"/>
    </source>
</evidence>
<evidence type="ECO:0000313" key="1">
    <source>
        <dbReference type="EMBL" id="BBO89776.1"/>
    </source>
</evidence>
<keyword evidence="2" id="KW-1185">Reference proteome</keyword>
<gene>
    <name evidence="1" type="ORF">DSCOOX_29560</name>
</gene>
<dbReference type="InterPro" id="IPR014519">
    <property type="entry name" value="UCP024492"/>
</dbReference>
<dbReference type="Pfam" id="PF04343">
    <property type="entry name" value="DUF488"/>
    <property type="match status" value="1"/>
</dbReference>
<organism evidence="1 2">
    <name type="scientific">Desulfosarcina ovata subsp. ovata</name>
    <dbReference type="NCBI Taxonomy" id="2752305"/>
    <lineage>
        <taxon>Bacteria</taxon>
        <taxon>Pseudomonadati</taxon>
        <taxon>Thermodesulfobacteriota</taxon>
        <taxon>Desulfobacteria</taxon>
        <taxon>Desulfobacterales</taxon>
        <taxon>Desulfosarcinaceae</taxon>
        <taxon>Desulfosarcina</taxon>
    </lineage>
</organism>
<dbReference type="EMBL" id="AP021879">
    <property type="protein sequence ID" value="BBO89776.1"/>
    <property type="molecule type" value="Genomic_DNA"/>
</dbReference>
<dbReference type="PANTHER" id="PTHR39337:SF1">
    <property type="entry name" value="BLR5642 PROTEIN"/>
    <property type="match status" value="1"/>
</dbReference>
<reference evidence="1 2" key="1">
    <citation type="submission" date="2019-11" db="EMBL/GenBank/DDBJ databases">
        <title>Comparative genomics of hydrocarbon-degrading Desulfosarcina strains.</title>
        <authorList>
            <person name="Watanabe M."/>
            <person name="Kojima H."/>
            <person name="Fukui M."/>
        </authorList>
    </citation>
    <scope>NUCLEOTIDE SEQUENCE [LARGE SCALE GENOMIC DNA]</scope>
    <source>
        <strain evidence="2">oXyS1</strain>
    </source>
</reference>
<dbReference type="PIRSF" id="PIRSF024492">
    <property type="entry name" value="UCP024492"/>
    <property type="match status" value="1"/>
</dbReference>
<accession>A0A5K8AB87</accession>
<proteinExistence type="predicted"/>
<dbReference type="AlphaFoldDB" id="A0A5K8AB87"/>